<reference evidence="14 15" key="1">
    <citation type="journal article" date="2007" name="Nature">
        <title>Evolution of genes and genomes on the Drosophila phylogeny.</title>
        <authorList>
            <consortium name="Drosophila 12 Genomes Consortium"/>
            <person name="Clark A.G."/>
            <person name="Eisen M.B."/>
            <person name="Smith D.R."/>
            <person name="Bergman C.M."/>
            <person name="Oliver B."/>
            <person name="Markow T.A."/>
            <person name="Kaufman T.C."/>
            <person name="Kellis M."/>
            <person name="Gelbart W."/>
            <person name="Iyer V.N."/>
            <person name="Pollard D.A."/>
            <person name="Sackton T.B."/>
            <person name="Larracuente A.M."/>
            <person name="Singh N.D."/>
            <person name="Abad J.P."/>
            <person name="Abt D.N."/>
            <person name="Adryan B."/>
            <person name="Aguade M."/>
            <person name="Akashi H."/>
            <person name="Anderson W.W."/>
            <person name="Aquadro C.F."/>
            <person name="Ardell D.H."/>
            <person name="Arguello R."/>
            <person name="Artieri C.G."/>
            <person name="Barbash D.A."/>
            <person name="Barker D."/>
            <person name="Barsanti P."/>
            <person name="Batterham P."/>
            <person name="Batzoglou S."/>
            <person name="Begun D."/>
            <person name="Bhutkar A."/>
            <person name="Blanco E."/>
            <person name="Bosak S.A."/>
            <person name="Bradley R.K."/>
            <person name="Brand A.D."/>
            <person name="Brent M.R."/>
            <person name="Brooks A.N."/>
            <person name="Brown R.H."/>
            <person name="Butlin R.K."/>
            <person name="Caggese C."/>
            <person name="Calvi B.R."/>
            <person name="Bernardo de Carvalho A."/>
            <person name="Caspi A."/>
            <person name="Castrezana S."/>
            <person name="Celniker S.E."/>
            <person name="Chang J.L."/>
            <person name="Chapple C."/>
            <person name="Chatterji S."/>
            <person name="Chinwalla A."/>
            <person name="Civetta A."/>
            <person name="Clifton S.W."/>
            <person name="Comeron J.M."/>
            <person name="Costello J.C."/>
            <person name="Coyne J.A."/>
            <person name="Daub J."/>
            <person name="David R.G."/>
            <person name="Delcher A.L."/>
            <person name="Delehaunty K."/>
            <person name="Do C.B."/>
            <person name="Ebling H."/>
            <person name="Edwards K."/>
            <person name="Eickbush T."/>
            <person name="Evans J.D."/>
            <person name="Filipski A."/>
            <person name="Findeiss S."/>
            <person name="Freyhult E."/>
            <person name="Fulton L."/>
            <person name="Fulton R."/>
            <person name="Garcia A.C."/>
            <person name="Gardiner A."/>
            <person name="Garfield D.A."/>
            <person name="Garvin B.E."/>
            <person name="Gibson G."/>
            <person name="Gilbert D."/>
            <person name="Gnerre S."/>
            <person name="Godfrey J."/>
            <person name="Good R."/>
            <person name="Gotea V."/>
            <person name="Gravely B."/>
            <person name="Greenberg A.J."/>
            <person name="Griffiths-Jones S."/>
            <person name="Gross S."/>
            <person name="Guigo R."/>
            <person name="Gustafson E.A."/>
            <person name="Haerty W."/>
            <person name="Hahn M.W."/>
            <person name="Halligan D.L."/>
            <person name="Halpern A.L."/>
            <person name="Halter G.M."/>
            <person name="Han M.V."/>
            <person name="Heger A."/>
            <person name="Hillier L."/>
            <person name="Hinrichs A.S."/>
            <person name="Holmes I."/>
            <person name="Hoskins R.A."/>
            <person name="Hubisz M.J."/>
            <person name="Hultmark D."/>
            <person name="Huntley M.A."/>
            <person name="Jaffe D.B."/>
            <person name="Jagadeeshan S."/>
            <person name="Jeck W.R."/>
            <person name="Johnson J."/>
            <person name="Jones C.D."/>
            <person name="Jordan W.C."/>
            <person name="Karpen G.H."/>
            <person name="Kataoka E."/>
            <person name="Keightley P.D."/>
            <person name="Kheradpour P."/>
            <person name="Kirkness E.F."/>
            <person name="Koerich L.B."/>
            <person name="Kristiansen K."/>
            <person name="Kudrna D."/>
            <person name="Kulathinal R.J."/>
            <person name="Kumar S."/>
            <person name="Kwok R."/>
            <person name="Lander E."/>
            <person name="Langley C.H."/>
            <person name="Lapoint R."/>
            <person name="Lazzaro B.P."/>
            <person name="Lee S.J."/>
            <person name="Levesque L."/>
            <person name="Li R."/>
            <person name="Lin C.F."/>
            <person name="Lin M.F."/>
            <person name="Lindblad-Toh K."/>
            <person name="Llopart A."/>
            <person name="Long M."/>
            <person name="Low L."/>
            <person name="Lozovsky E."/>
            <person name="Lu J."/>
            <person name="Luo M."/>
            <person name="Machado C.A."/>
            <person name="Makalowski W."/>
            <person name="Marzo M."/>
            <person name="Matsuda M."/>
            <person name="Matzkin L."/>
            <person name="McAllister B."/>
            <person name="McBride C.S."/>
            <person name="McKernan B."/>
            <person name="McKernan K."/>
            <person name="Mendez-Lago M."/>
            <person name="Minx P."/>
            <person name="Mollenhauer M.U."/>
            <person name="Montooth K."/>
            <person name="Mount S.M."/>
            <person name="Mu X."/>
            <person name="Myers E."/>
            <person name="Negre B."/>
            <person name="Newfeld S."/>
            <person name="Nielsen R."/>
            <person name="Noor M.A."/>
            <person name="O'Grady P."/>
            <person name="Pachter L."/>
            <person name="Papaceit M."/>
            <person name="Parisi M.J."/>
            <person name="Parisi M."/>
            <person name="Parts L."/>
            <person name="Pedersen J.S."/>
            <person name="Pesole G."/>
            <person name="Phillippy A.M."/>
            <person name="Ponting C.P."/>
            <person name="Pop M."/>
            <person name="Porcelli D."/>
            <person name="Powell J.R."/>
            <person name="Prohaska S."/>
            <person name="Pruitt K."/>
            <person name="Puig M."/>
            <person name="Quesneville H."/>
            <person name="Ram K.R."/>
            <person name="Rand D."/>
            <person name="Rasmussen M.D."/>
            <person name="Reed L.K."/>
            <person name="Reenan R."/>
            <person name="Reily A."/>
            <person name="Remington K.A."/>
            <person name="Rieger T.T."/>
            <person name="Ritchie M.G."/>
            <person name="Robin C."/>
            <person name="Rogers Y.H."/>
            <person name="Rohde C."/>
            <person name="Rozas J."/>
            <person name="Rubenfield M.J."/>
            <person name="Ruiz A."/>
            <person name="Russo S."/>
            <person name="Salzberg S.L."/>
            <person name="Sanchez-Gracia A."/>
            <person name="Saranga D.J."/>
            <person name="Sato H."/>
            <person name="Schaeffer S.W."/>
            <person name="Schatz M.C."/>
            <person name="Schlenke T."/>
            <person name="Schwartz R."/>
            <person name="Segarra C."/>
            <person name="Singh R.S."/>
            <person name="Sirot L."/>
            <person name="Sirota M."/>
            <person name="Sisneros N.B."/>
            <person name="Smith C.D."/>
            <person name="Smith T.F."/>
            <person name="Spieth J."/>
            <person name="Stage D.E."/>
            <person name="Stark A."/>
            <person name="Stephan W."/>
            <person name="Strausberg R.L."/>
            <person name="Strempel S."/>
            <person name="Sturgill D."/>
            <person name="Sutton G."/>
            <person name="Sutton G.G."/>
            <person name="Tao W."/>
            <person name="Teichmann S."/>
            <person name="Tobari Y.N."/>
            <person name="Tomimura Y."/>
            <person name="Tsolas J.M."/>
            <person name="Valente V.L."/>
            <person name="Venter E."/>
            <person name="Venter J.C."/>
            <person name="Vicario S."/>
            <person name="Vieira F.G."/>
            <person name="Vilella A.J."/>
            <person name="Villasante A."/>
            <person name="Walenz B."/>
            <person name="Wang J."/>
            <person name="Wasserman M."/>
            <person name="Watts T."/>
            <person name="Wilson D."/>
            <person name="Wilson R.K."/>
            <person name="Wing R.A."/>
            <person name="Wolfner M.F."/>
            <person name="Wong A."/>
            <person name="Wong G.K."/>
            <person name="Wu C.I."/>
            <person name="Wu G."/>
            <person name="Yamamoto D."/>
            <person name="Yang H.P."/>
            <person name="Yang S.P."/>
            <person name="Yorke J.A."/>
            <person name="Yoshida K."/>
            <person name="Zdobnov E."/>
            <person name="Zhang P."/>
            <person name="Zhang Y."/>
            <person name="Zimin A.V."/>
            <person name="Baldwin J."/>
            <person name="Abdouelleil A."/>
            <person name="Abdulkadir J."/>
            <person name="Abebe A."/>
            <person name="Abera B."/>
            <person name="Abreu J."/>
            <person name="Acer S.C."/>
            <person name="Aftuck L."/>
            <person name="Alexander A."/>
            <person name="An P."/>
            <person name="Anderson E."/>
            <person name="Anderson S."/>
            <person name="Arachi H."/>
            <person name="Azer M."/>
            <person name="Bachantsang P."/>
            <person name="Barry A."/>
            <person name="Bayul T."/>
            <person name="Berlin A."/>
            <person name="Bessette D."/>
            <person name="Bloom T."/>
            <person name="Blye J."/>
            <person name="Boguslavskiy L."/>
            <person name="Bonnet C."/>
            <person name="Boukhgalter B."/>
            <person name="Bourzgui I."/>
            <person name="Brown A."/>
            <person name="Cahill P."/>
            <person name="Channer S."/>
            <person name="Cheshatsang Y."/>
            <person name="Chuda L."/>
            <person name="Citroen M."/>
            <person name="Collymore A."/>
            <person name="Cooke P."/>
            <person name="Costello M."/>
            <person name="D'Aco K."/>
            <person name="Daza R."/>
            <person name="De Haan G."/>
            <person name="DeGray S."/>
            <person name="DeMaso C."/>
            <person name="Dhargay N."/>
            <person name="Dooley K."/>
            <person name="Dooley E."/>
            <person name="Doricent M."/>
            <person name="Dorje P."/>
            <person name="Dorjee K."/>
            <person name="Dupes A."/>
            <person name="Elong R."/>
            <person name="Falk J."/>
            <person name="Farina A."/>
            <person name="Faro S."/>
            <person name="Ferguson D."/>
            <person name="Fisher S."/>
            <person name="Foley C.D."/>
            <person name="Franke A."/>
            <person name="Friedrich D."/>
            <person name="Gadbois L."/>
            <person name="Gearin G."/>
            <person name="Gearin C.R."/>
            <person name="Giannoukos G."/>
            <person name="Goode T."/>
            <person name="Graham J."/>
            <person name="Grandbois E."/>
            <person name="Grewal S."/>
            <person name="Gyaltsen K."/>
            <person name="Hafez N."/>
            <person name="Hagos B."/>
            <person name="Hall J."/>
            <person name="Henson C."/>
            <person name="Hollinger A."/>
            <person name="Honan T."/>
            <person name="Huard M.D."/>
            <person name="Hughes L."/>
            <person name="Hurhula B."/>
            <person name="Husby M.E."/>
            <person name="Kamat A."/>
            <person name="Kanga B."/>
            <person name="Kashin S."/>
            <person name="Khazanovich D."/>
            <person name="Kisner P."/>
            <person name="Lance K."/>
            <person name="Lara M."/>
            <person name="Lee W."/>
            <person name="Lennon N."/>
            <person name="Letendre F."/>
            <person name="LeVine R."/>
            <person name="Lipovsky A."/>
            <person name="Liu X."/>
            <person name="Liu J."/>
            <person name="Liu S."/>
            <person name="Lokyitsang T."/>
            <person name="Lokyitsang Y."/>
            <person name="Lubonja R."/>
            <person name="Lui A."/>
            <person name="MacDonald P."/>
            <person name="Magnisalis V."/>
            <person name="Maru K."/>
            <person name="Matthews C."/>
            <person name="McCusker W."/>
            <person name="McDonough S."/>
            <person name="Mehta T."/>
            <person name="Meldrim J."/>
            <person name="Meneus L."/>
            <person name="Mihai O."/>
            <person name="Mihalev A."/>
            <person name="Mihova T."/>
            <person name="Mittelman R."/>
            <person name="Mlenga V."/>
            <person name="Montmayeur A."/>
            <person name="Mulrain L."/>
            <person name="Navidi A."/>
            <person name="Naylor J."/>
            <person name="Negash T."/>
            <person name="Nguyen T."/>
            <person name="Nguyen N."/>
            <person name="Nicol R."/>
            <person name="Norbu C."/>
            <person name="Norbu N."/>
            <person name="Novod N."/>
            <person name="O'Neill B."/>
            <person name="Osman S."/>
            <person name="Markiewicz E."/>
            <person name="Oyono O.L."/>
            <person name="Patti C."/>
            <person name="Phunkhang P."/>
            <person name="Pierre F."/>
            <person name="Priest M."/>
            <person name="Raghuraman S."/>
            <person name="Rege F."/>
            <person name="Reyes R."/>
            <person name="Rise C."/>
            <person name="Rogov P."/>
            <person name="Ross K."/>
            <person name="Ryan E."/>
            <person name="Settipalli S."/>
            <person name="Shea T."/>
            <person name="Sherpa N."/>
            <person name="Shi L."/>
            <person name="Shih D."/>
            <person name="Sparrow T."/>
            <person name="Spaulding J."/>
            <person name="Stalker J."/>
            <person name="Stange-Thomann N."/>
            <person name="Stavropoulos S."/>
            <person name="Stone C."/>
            <person name="Strader C."/>
            <person name="Tesfaye S."/>
            <person name="Thomson T."/>
            <person name="Thoulutsang Y."/>
            <person name="Thoulutsang D."/>
            <person name="Topham K."/>
            <person name="Topping I."/>
            <person name="Tsamla T."/>
            <person name="Vassiliev H."/>
            <person name="Vo A."/>
            <person name="Wangchuk T."/>
            <person name="Wangdi T."/>
            <person name="Weiand M."/>
            <person name="Wilkinson J."/>
            <person name="Wilson A."/>
            <person name="Yadav S."/>
            <person name="Young G."/>
            <person name="Yu Q."/>
            <person name="Zembek L."/>
            <person name="Zhong D."/>
            <person name="Zimmer A."/>
            <person name="Zwirko Z."/>
            <person name="Jaffe D.B."/>
            <person name="Alvarez P."/>
            <person name="Brockman W."/>
            <person name="Butler J."/>
            <person name="Chin C."/>
            <person name="Gnerre S."/>
            <person name="Grabherr M."/>
            <person name="Kleber M."/>
            <person name="Mauceli E."/>
            <person name="MacCallum I."/>
        </authorList>
    </citation>
    <scope>NUCLEOTIDE SEQUENCE [LARGE SCALE GENOMIC DNA]</scope>
    <source>
        <strain evidence="15">Rob3c / Tucson 14021-0248.25</strain>
    </source>
</reference>
<evidence type="ECO:0000256" key="5">
    <source>
        <dbReference type="ARBA" id="ARBA00022692"/>
    </source>
</evidence>
<proteinExistence type="inferred from homology"/>
<dbReference type="HOGENOM" id="CLU_2186641_0_0_1"/>
<dbReference type="InterPro" id="IPR001873">
    <property type="entry name" value="ENaC"/>
</dbReference>
<keyword evidence="4 12" id="KW-0894">Sodium channel</keyword>
<evidence type="ECO:0000256" key="8">
    <source>
        <dbReference type="ARBA" id="ARBA00023065"/>
    </source>
</evidence>
<gene>
    <name evidence="14" type="primary">Dsec\GM12276</name>
    <name evidence="14" type="ORF">Dsec_GM12276</name>
</gene>
<dbReference type="AlphaFoldDB" id="B4HWA4"/>
<evidence type="ECO:0000256" key="13">
    <source>
        <dbReference type="SAM" id="Phobius"/>
    </source>
</evidence>
<keyword evidence="9 13" id="KW-0472">Membrane</keyword>
<keyword evidence="15" id="KW-1185">Reference proteome</keyword>
<evidence type="ECO:0000256" key="4">
    <source>
        <dbReference type="ARBA" id="ARBA00022461"/>
    </source>
</evidence>
<keyword evidence="7" id="KW-0915">Sodium</keyword>
<dbReference type="Proteomes" id="UP000001292">
    <property type="component" value="Unassembled WGS sequence"/>
</dbReference>
<evidence type="ECO:0000313" key="14">
    <source>
        <dbReference type="EMBL" id="EDW52299.1"/>
    </source>
</evidence>
<evidence type="ECO:0000256" key="10">
    <source>
        <dbReference type="ARBA" id="ARBA00023201"/>
    </source>
</evidence>
<keyword evidence="10 12" id="KW-0739">Sodium transport</keyword>
<dbReference type="GO" id="GO:0016020">
    <property type="term" value="C:membrane"/>
    <property type="evidence" value="ECO:0007669"/>
    <property type="project" value="UniProtKB-SubCell"/>
</dbReference>
<keyword evidence="3 12" id="KW-0813">Transport</keyword>
<dbReference type="GO" id="GO:0005272">
    <property type="term" value="F:sodium channel activity"/>
    <property type="evidence" value="ECO:0007669"/>
    <property type="project" value="UniProtKB-KW"/>
</dbReference>
<keyword evidence="11 12" id="KW-0407">Ion channel</keyword>
<evidence type="ECO:0000256" key="6">
    <source>
        <dbReference type="ARBA" id="ARBA00022989"/>
    </source>
</evidence>
<evidence type="ECO:0000256" key="7">
    <source>
        <dbReference type="ARBA" id="ARBA00023053"/>
    </source>
</evidence>
<dbReference type="OMA" id="PTEIHMS"/>
<sequence>MARVEESHYRRLFREFLRQSYINGLHPFLYQTPFRYAKAIWLALLTGIMIYTHIVIADLILEYLVQPTEIHMAPDLVHVANSPFPAVGVCTSNKINGRLLRSYAEKL</sequence>
<organism evidence="15">
    <name type="scientific">Drosophila sechellia</name>
    <name type="common">Fruit fly</name>
    <dbReference type="NCBI Taxonomy" id="7238"/>
    <lineage>
        <taxon>Eukaryota</taxon>
        <taxon>Metazoa</taxon>
        <taxon>Ecdysozoa</taxon>
        <taxon>Arthropoda</taxon>
        <taxon>Hexapoda</taxon>
        <taxon>Insecta</taxon>
        <taxon>Pterygota</taxon>
        <taxon>Neoptera</taxon>
        <taxon>Endopterygota</taxon>
        <taxon>Diptera</taxon>
        <taxon>Brachycera</taxon>
        <taxon>Muscomorpha</taxon>
        <taxon>Ephydroidea</taxon>
        <taxon>Drosophilidae</taxon>
        <taxon>Drosophila</taxon>
        <taxon>Sophophora</taxon>
    </lineage>
</organism>
<dbReference type="PhylomeDB" id="B4HWA4"/>
<evidence type="ECO:0000313" key="15">
    <source>
        <dbReference type="Proteomes" id="UP000001292"/>
    </source>
</evidence>
<evidence type="ECO:0000256" key="9">
    <source>
        <dbReference type="ARBA" id="ARBA00023136"/>
    </source>
</evidence>
<comment type="similarity">
    <text evidence="2 12">Belongs to the amiloride-sensitive sodium channel (TC 1.A.6) family.</text>
</comment>
<comment type="subcellular location">
    <subcellularLocation>
        <location evidence="1">Membrane</location>
        <topology evidence="1">Multi-pass membrane protein</topology>
    </subcellularLocation>
</comment>
<evidence type="ECO:0000256" key="2">
    <source>
        <dbReference type="ARBA" id="ARBA00007193"/>
    </source>
</evidence>
<keyword evidence="6 13" id="KW-1133">Transmembrane helix</keyword>
<evidence type="ECO:0000256" key="3">
    <source>
        <dbReference type="ARBA" id="ARBA00022448"/>
    </source>
</evidence>
<keyword evidence="5 12" id="KW-0812">Transmembrane</keyword>
<dbReference type="Pfam" id="PF00858">
    <property type="entry name" value="ASC"/>
    <property type="match status" value="1"/>
</dbReference>
<keyword evidence="8 12" id="KW-0406">Ion transport</keyword>
<feature type="transmembrane region" description="Helical" evidence="13">
    <location>
        <begin position="39"/>
        <end position="61"/>
    </location>
</feature>
<protein>
    <submittedName>
        <fullName evidence="14">GM12276</fullName>
    </submittedName>
</protein>
<evidence type="ECO:0000256" key="11">
    <source>
        <dbReference type="ARBA" id="ARBA00023303"/>
    </source>
</evidence>
<name>B4HWA4_DROSE</name>
<evidence type="ECO:0000256" key="12">
    <source>
        <dbReference type="RuleBase" id="RU000679"/>
    </source>
</evidence>
<evidence type="ECO:0000256" key="1">
    <source>
        <dbReference type="ARBA" id="ARBA00004141"/>
    </source>
</evidence>
<dbReference type="EMBL" id="CH480818">
    <property type="protein sequence ID" value="EDW52299.1"/>
    <property type="molecule type" value="Genomic_DNA"/>
</dbReference>
<accession>B4HWA4</accession>